<evidence type="ECO:0000313" key="2">
    <source>
        <dbReference type="Proteomes" id="UP000065797"/>
    </source>
</evidence>
<evidence type="ECO:0000313" key="1">
    <source>
        <dbReference type="EMBL" id="KWU64323.1"/>
    </source>
</evidence>
<sequence length="126" mass="14521">MPTFMISIKNNKRLREKTTFFMKTYLRLMDVVLLLVMQNPSLFLSWGMILPIINNKGVVAKIPNHPKALSINQGENGIAEENINKFSTNRNNCIRDNLICICCILLHLKEIFKNKMGHIIDIHSII</sequence>
<dbReference type="AlphaFoldDB" id="A0A109GCW1"/>
<gene>
    <name evidence="1" type="ORF">AWW70_01705</name>
</gene>
<organism evidence="1 2">
    <name type="scientific">Bacillus mycoides</name>
    <dbReference type="NCBI Taxonomy" id="1405"/>
    <lineage>
        <taxon>Bacteria</taxon>
        <taxon>Bacillati</taxon>
        <taxon>Bacillota</taxon>
        <taxon>Bacilli</taxon>
        <taxon>Bacillales</taxon>
        <taxon>Bacillaceae</taxon>
        <taxon>Bacillus</taxon>
        <taxon>Bacillus cereus group</taxon>
    </lineage>
</organism>
<proteinExistence type="predicted"/>
<accession>A0A109GCW1</accession>
<name>A0A109GCW1_BACMY</name>
<reference evidence="1 2" key="1">
    <citation type="submission" date="2016-01" db="EMBL/GenBank/DDBJ databases">
        <authorList>
            <person name="McClelland M."/>
            <person name="Jain A."/>
            <person name="Saraogi P."/>
            <person name="Mendelson R."/>
            <person name="Westerman R."/>
            <person name="SanMiguel P."/>
            <person name="Csonka L."/>
        </authorList>
    </citation>
    <scope>NUCLEOTIDE SEQUENCE [LARGE SCALE GENOMIC DNA]</scope>
    <source>
        <strain evidence="1 2">PE8-15</strain>
    </source>
</reference>
<protein>
    <submittedName>
        <fullName evidence="1">Uncharacterized protein</fullName>
    </submittedName>
</protein>
<comment type="caution">
    <text evidence="1">The sequence shown here is derived from an EMBL/GenBank/DDBJ whole genome shotgun (WGS) entry which is preliminary data.</text>
</comment>
<dbReference type="Proteomes" id="UP000065797">
    <property type="component" value="Unassembled WGS sequence"/>
</dbReference>
<dbReference type="EMBL" id="LRPH01000044">
    <property type="protein sequence ID" value="KWU64323.1"/>
    <property type="molecule type" value="Genomic_DNA"/>
</dbReference>